<accession>A0ABD0LFL1</accession>
<feature type="compositionally biased region" description="Pro residues" evidence="1">
    <location>
        <begin position="1"/>
        <end position="31"/>
    </location>
</feature>
<dbReference type="EMBL" id="JACVVK020000053">
    <property type="protein sequence ID" value="KAK7498145.1"/>
    <property type="molecule type" value="Genomic_DNA"/>
</dbReference>
<name>A0ABD0LFL1_9CAEN</name>
<evidence type="ECO:0000313" key="3">
    <source>
        <dbReference type="Proteomes" id="UP001519460"/>
    </source>
</evidence>
<proteinExistence type="predicted"/>
<evidence type="ECO:0000256" key="1">
    <source>
        <dbReference type="SAM" id="MobiDB-lite"/>
    </source>
</evidence>
<evidence type="ECO:0000313" key="2">
    <source>
        <dbReference type="EMBL" id="KAK7498145.1"/>
    </source>
</evidence>
<feature type="region of interest" description="Disordered" evidence="1">
    <location>
        <begin position="47"/>
        <end position="84"/>
    </location>
</feature>
<organism evidence="2 3">
    <name type="scientific">Batillaria attramentaria</name>
    <dbReference type="NCBI Taxonomy" id="370345"/>
    <lineage>
        <taxon>Eukaryota</taxon>
        <taxon>Metazoa</taxon>
        <taxon>Spiralia</taxon>
        <taxon>Lophotrochozoa</taxon>
        <taxon>Mollusca</taxon>
        <taxon>Gastropoda</taxon>
        <taxon>Caenogastropoda</taxon>
        <taxon>Sorbeoconcha</taxon>
        <taxon>Cerithioidea</taxon>
        <taxon>Batillariidae</taxon>
        <taxon>Batillaria</taxon>
    </lineage>
</organism>
<dbReference type="AlphaFoldDB" id="A0ABD0LFL1"/>
<dbReference type="Proteomes" id="UP001519460">
    <property type="component" value="Unassembled WGS sequence"/>
</dbReference>
<keyword evidence="3" id="KW-1185">Reference proteome</keyword>
<reference evidence="2 3" key="1">
    <citation type="journal article" date="2023" name="Sci. Data">
        <title>Genome assembly of the Korean intertidal mud-creeper Batillaria attramentaria.</title>
        <authorList>
            <person name="Patra A.K."/>
            <person name="Ho P.T."/>
            <person name="Jun S."/>
            <person name="Lee S.J."/>
            <person name="Kim Y."/>
            <person name="Won Y.J."/>
        </authorList>
    </citation>
    <scope>NUCLEOTIDE SEQUENCE [LARGE SCALE GENOMIC DNA]</scope>
    <source>
        <strain evidence="2">Wonlab-2016</strain>
    </source>
</reference>
<protein>
    <submittedName>
        <fullName evidence="2">Uncharacterized protein</fullName>
    </submittedName>
</protein>
<gene>
    <name evidence="2" type="ORF">BaRGS_00010733</name>
</gene>
<feature type="region of interest" description="Disordered" evidence="1">
    <location>
        <begin position="1"/>
        <end position="34"/>
    </location>
</feature>
<sequence length="84" mass="8720">MTPVPPSQLVPPLTPGPTPGPPADTPPPPTPVVRDAIPRALRALMPHNAPGLKEQPATVPADAPAAPPGLRRSTRKTKQFSDTN</sequence>
<comment type="caution">
    <text evidence="2">The sequence shown here is derived from an EMBL/GenBank/DDBJ whole genome shotgun (WGS) entry which is preliminary data.</text>
</comment>